<sequence length="243" mass="27229">MLRKLVLFAVALASLSHASKLPSYITPCKRDPATLTDCATKEARKILPQFLNGDPSIKVPKLNPLKLPQVDIVPGNDLTLKLTDVVIHGFEDHVLNLVDMDLKKQHVNIKIDFPRLNLLSKYDINGQILVLPIRGSGPANITFVGAKFDFHSDFEETKRGGEVYLHLKDYKLTYTTQRSYFQLDNLFDGDAVLGPQVNKFLDENWAEVEKELGPAIVKVINIVIQSTVDGMFSSIPMNQVFIL</sequence>
<gene>
    <name evidence="1" type="ORF">MML48_7g00006972</name>
</gene>
<reference evidence="1" key="1">
    <citation type="submission" date="2022-04" db="EMBL/GenBank/DDBJ databases">
        <title>Chromosome-scale genome assembly of Holotrichia oblita Faldermann.</title>
        <authorList>
            <person name="Rongchong L."/>
        </authorList>
    </citation>
    <scope>NUCLEOTIDE SEQUENCE</scope>
    <source>
        <strain evidence="1">81SQS9</strain>
    </source>
</reference>
<keyword evidence="2" id="KW-1185">Reference proteome</keyword>
<accession>A0ACB9SW31</accession>
<name>A0ACB9SW31_HOLOL</name>
<evidence type="ECO:0000313" key="2">
    <source>
        <dbReference type="Proteomes" id="UP001056778"/>
    </source>
</evidence>
<evidence type="ECO:0000313" key="1">
    <source>
        <dbReference type="EMBL" id="KAI4458773.1"/>
    </source>
</evidence>
<dbReference type="Proteomes" id="UP001056778">
    <property type="component" value="Chromosome 7"/>
</dbReference>
<comment type="caution">
    <text evidence="1">The sequence shown here is derived from an EMBL/GenBank/DDBJ whole genome shotgun (WGS) entry which is preliminary data.</text>
</comment>
<protein>
    <submittedName>
        <fullName evidence="1">Uncharacterized protein</fullName>
    </submittedName>
</protein>
<organism evidence="1 2">
    <name type="scientific">Holotrichia oblita</name>
    <name type="common">Chafer beetle</name>
    <dbReference type="NCBI Taxonomy" id="644536"/>
    <lineage>
        <taxon>Eukaryota</taxon>
        <taxon>Metazoa</taxon>
        <taxon>Ecdysozoa</taxon>
        <taxon>Arthropoda</taxon>
        <taxon>Hexapoda</taxon>
        <taxon>Insecta</taxon>
        <taxon>Pterygota</taxon>
        <taxon>Neoptera</taxon>
        <taxon>Endopterygota</taxon>
        <taxon>Coleoptera</taxon>
        <taxon>Polyphaga</taxon>
        <taxon>Scarabaeiformia</taxon>
        <taxon>Scarabaeidae</taxon>
        <taxon>Melolonthinae</taxon>
        <taxon>Holotrichia</taxon>
    </lineage>
</organism>
<proteinExistence type="predicted"/>
<dbReference type="EMBL" id="CM043021">
    <property type="protein sequence ID" value="KAI4458773.1"/>
    <property type="molecule type" value="Genomic_DNA"/>
</dbReference>